<dbReference type="AlphaFoldDB" id="A0A918WL43"/>
<proteinExistence type="predicted"/>
<dbReference type="InterPro" id="IPR021398">
    <property type="entry name" value="DUF3037"/>
</dbReference>
<reference evidence="1" key="2">
    <citation type="submission" date="2020-09" db="EMBL/GenBank/DDBJ databases">
        <authorList>
            <person name="Sun Q."/>
            <person name="Kim S."/>
        </authorList>
    </citation>
    <scope>NUCLEOTIDE SEQUENCE</scope>
    <source>
        <strain evidence="1">KCTC 12988</strain>
    </source>
</reference>
<dbReference type="Pfam" id="PF11236">
    <property type="entry name" value="DUF3037"/>
    <property type="match status" value="1"/>
</dbReference>
<reference evidence="1" key="1">
    <citation type="journal article" date="2014" name="Int. J. Syst. Evol. Microbiol.">
        <title>Complete genome sequence of Corynebacterium casei LMG S-19264T (=DSM 44701T), isolated from a smear-ripened cheese.</title>
        <authorList>
            <consortium name="US DOE Joint Genome Institute (JGI-PGF)"/>
            <person name="Walter F."/>
            <person name="Albersmeier A."/>
            <person name="Kalinowski J."/>
            <person name="Ruckert C."/>
        </authorList>
    </citation>
    <scope>NUCLEOTIDE SEQUENCE</scope>
    <source>
        <strain evidence="1">KCTC 12988</strain>
    </source>
</reference>
<keyword evidence="2" id="KW-1185">Reference proteome</keyword>
<protein>
    <recommendedName>
        <fullName evidence="3">DUF3037 domain-containing protein</fullName>
    </recommendedName>
</protein>
<dbReference type="Proteomes" id="UP000644507">
    <property type="component" value="Unassembled WGS sequence"/>
</dbReference>
<dbReference type="EMBL" id="BMXI01000007">
    <property type="protein sequence ID" value="GHC52943.1"/>
    <property type="molecule type" value="Genomic_DNA"/>
</dbReference>
<dbReference type="RefSeq" id="WP_189569722.1">
    <property type="nucleotide sequence ID" value="NZ_BMXI01000007.1"/>
</dbReference>
<comment type="caution">
    <text evidence="1">The sequence shown here is derived from an EMBL/GenBank/DDBJ whole genome shotgun (WGS) entry which is preliminary data.</text>
</comment>
<accession>A0A918WL43</accession>
<name>A0A918WL43_9BACT</name>
<evidence type="ECO:0000313" key="1">
    <source>
        <dbReference type="EMBL" id="GHC52943.1"/>
    </source>
</evidence>
<evidence type="ECO:0008006" key="3">
    <source>
        <dbReference type="Google" id="ProtNLM"/>
    </source>
</evidence>
<evidence type="ECO:0000313" key="2">
    <source>
        <dbReference type="Proteomes" id="UP000644507"/>
    </source>
</evidence>
<organism evidence="1 2">
    <name type="scientific">Roseibacillus persicicus</name>
    <dbReference type="NCBI Taxonomy" id="454148"/>
    <lineage>
        <taxon>Bacteria</taxon>
        <taxon>Pseudomonadati</taxon>
        <taxon>Verrucomicrobiota</taxon>
        <taxon>Verrucomicrobiia</taxon>
        <taxon>Verrucomicrobiales</taxon>
        <taxon>Verrucomicrobiaceae</taxon>
        <taxon>Roseibacillus</taxon>
    </lineage>
</organism>
<sequence>MNLEPYSFCFLRYIHEPLSGEFANVGVLLWAPKSQTLIFRGTEKFSRLSKFFADFHKEDYRKMMKRIQTRFNDLSVELHETSLELVLGDKPESARDLAVKIIPVDSAALQWGLSSGGLCESPEEELKLLFEGQIESHYNVTDNFRRDEAKVYSEVYRQAFAREAVKRHLRKHRIVAPLASHEFENAWKNGKWNVYQTLSFDLIKPEDIRQKAYRWHAEAGFLSESKDPHRLHFLLGGPQGGQNERAYSDARKILAASKDVALIEEDEAVDFGNRLEQEVLLSAA</sequence>
<gene>
    <name evidence="1" type="ORF">GCM10007100_19180</name>
</gene>